<feature type="transmembrane region" description="Helical" evidence="7">
    <location>
        <begin position="96"/>
        <end position="117"/>
    </location>
</feature>
<keyword evidence="4 7" id="KW-1133">Transmembrane helix</keyword>
<dbReference type="GeneID" id="108740508"/>
<feature type="transmembrane region" description="Helical" evidence="7">
    <location>
        <begin position="188"/>
        <end position="216"/>
    </location>
</feature>
<evidence type="ECO:0000256" key="4">
    <source>
        <dbReference type="ARBA" id="ARBA00022989"/>
    </source>
</evidence>
<evidence type="ECO:0000259" key="8">
    <source>
        <dbReference type="Pfam" id="PF01529"/>
    </source>
</evidence>
<reference evidence="10" key="1">
    <citation type="submission" date="2025-08" db="UniProtKB">
        <authorList>
            <consortium name="RefSeq"/>
        </authorList>
    </citation>
    <scope>IDENTIFICATION</scope>
    <source>
        <tissue evidence="10">Entire body</tissue>
    </source>
</reference>
<protein>
    <recommendedName>
        <fullName evidence="7">Palmitoyltransferase</fullName>
        <ecNumber evidence="7">2.3.1.225</ecNumber>
    </recommendedName>
</protein>
<dbReference type="PANTHER" id="PTHR12246">
    <property type="entry name" value="PALMITOYLTRANSFERASE ZDHHC16"/>
    <property type="match status" value="1"/>
</dbReference>
<gene>
    <name evidence="10" type="primary">LOC108740508</name>
</gene>
<dbReference type="PROSITE" id="PS50216">
    <property type="entry name" value="DHHC"/>
    <property type="match status" value="1"/>
</dbReference>
<keyword evidence="6 7" id="KW-0012">Acyltransferase</keyword>
<dbReference type="GO" id="GO:0019706">
    <property type="term" value="F:protein-cysteine S-palmitoyltransferase activity"/>
    <property type="evidence" value="ECO:0007669"/>
    <property type="project" value="UniProtKB-EC"/>
</dbReference>
<feature type="transmembrane region" description="Helical" evidence="7">
    <location>
        <begin position="269"/>
        <end position="290"/>
    </location>
</feature>
<dbReference type="InterPro" id="IPR001594">
    <property type="entry name" value="Palmitoyltrfase_DHHC"/>
</dbReference>
<dbReference type="OrthoDB" id="331948at2759"/>
<comment type="similarity">
    <text evidence="7">Belongs to the DHHC palmitoyltransferase family.</text>
</comment>
<accession>A0A1W4X2N1</accession>
<dbReference type="AlphaFoldDB" id="A0A1W4X2N1"/>
<dbReference type="FunCoup" id="A0A1W4X2N1">
    <property type="interactions" value="2153"/>
</dbReference>
<organism evidence="9 10">
    <name type="scientific">Agrilus planipennis</name>
    <name type="common">Emerald ash borer</name>
    <name type="synonym">Agrilus marcopoli</name>
    <dbReference type="NCBI Taxonomy" id="224129"/>
    <lineage>
        <taxon>Eukaryota</taxon>
        <taxon>Metazoa</taxon>
        <taxon>Ecdysozoa</taxon>
        <taxon>Arthropoda</taxon>
        <taxon>Hexapoda</taxon>
        <taxon>Insecta</taxon>
        <taxon>Pterygota</taxon>
        <taxon>Neoptera</taxon>
        <taxon>Endopterygota</taxon>
        <taxon>Coleoptera</taxon>
        <taxon>Polyphaga</taxon>
        <taxon>Elateriformia</taxon>
        <taxon>Buprestoidea</taxon>
        <taxon>Buprestidae</taxon>
        <taxon>Agrilinae</taxon>
        <taxon>Agrilus</taxon>
    </lineage>
</organism>
<evidence type="ECO:0000313" key="9">
    <source>
        <dbReference type="Proteomes" id="UP000192223"/>
    </source>
</evidence>
<feature type="transmembrane region" description="Helical" evidence="7">
    <location>
        <begin position="59"/>
        <end position="84"/>
    </location>
</feature>
<evidence type="ECO:0000256" key="2">
    <source>
        <dbReference type="ARBA" id="ARBA00022679"/>
    </source>
</evidence>
<keyword evidence="9" id="KW-1185">Reference proteome</keyword>
<keyword evidence="2 7" id="KW-0808">Transferase</keyword>
<comment type="catalytic activity">
    <reaction evidence="7">
        <text>L-cysteinyl-[protein] + hexadecanoyl-CoA = S-hexadecanoyl-L-cysteinyl-[protein] + CoA</text>
        <dbReference type="Rhea" id="RHEA:36683"/>
        <dbReference type="Rhea" id="RHEA-COMP:10131"/>
        <dbReference type="Rhea" id="RHEA-COMP:11032"/>
        <dbReference type="ChEBI" id="CHEBI:29950"/>
        <dbReference type="ChEBI" id="CHEBI:57287"/>
        <dbReference type="ChEBI" id="CHEBI:57379"/>
        <dbReference type="ChEBI" id="CHEBI:74151"/>
        <dbReference type="EC" id="2.3.1.225"/>
    </reaction>
</comment>
<keyword evidence="5 7" id="KW-0472">Membrane</keyword>
<evidence type="ECO:0000313" key="10">
    <source>
        <dbReference type="RefSeq" id="XP_018330339.1"/>
    </source>
</evidence>
<dbReference type="Proteomes" id="UP000192223">
    <property type="component" value="Unplaced"/>
</dbReference>
<comment type="domain">
    <text evidence="7">The DHHC domain is required for palmitoyltransferase activity.</text>
</comment>
<dbReference type="EC" id="2.3.1.225" evidence="7"/>
<evidence type="ECO:0000256" key="1">
    <source>
        <dbReference type="ARBA" id="ARBA00004141"/>
    </source>
</evidence>
<evidence type="ECO:0000256" key="7">
    <source>
        <dbReference type="RuleBase" id="RU079119"/>
    </source>
</evidence>
<evidence type="ECO:0000256" key="5">
    <source>
        <dbReference type="ARBA" id="ARBA00023136"/>
    </source>
</evidence>
<dbReference type="GO" id="GO:0016020">
    <property type="term" value="C:membrane"/>
    <property type="evidence" value="ECO:0007669"/>
    <property type="project" value="UniProtKB-SubCell"/>
</dbReference>
<dbReference type="Pfam" id="PF01529">
    <property type="entry name" value="DHHC"/>
    <property type="match status" value="1"/>
</dbReference>
<evidence type="ECO:0000256" key="3">
    <source>
        <dbReference type="ARBA" id="ARBA00022692"/>
    </source>
</evidence>
<sequence>MVIVRWRFKQVPKQIFDSSQLFFRKCKVTIGSLMYNHFLDQSYAADVCMEPMFWFVDNFTCAIGPLFVAAVIGLTTSVVLIAYWIGLPYWWNRNPYICVILVIIGHWLLINISFHYYMAVRTHPGYPPQGELITEAVSICKKCISPKPPRTHHCSVCNRCILKMDHHCRILILAWLNNCVGYRNHRYFFLYMVYMILGVFFIIVCGFELAYAVIWLDFEDGEEPELEGHPVKYNRTGALIPVTDFLYLNVASEDYSAQSGNSSPWRRRAIIYMALINSGVFVALGGLAMWHSKLIGRGETSIEANINKTESERHAKLGKTYINPYNFGKKKNWMLFLGLVQGRSWVRHVLLPSAHEPVGDGLIWHTIHDDDINNWP</sequence>
<dbReference type="InParanoid" id="A0A1W4X2N1"/>
<name>A0A1W4X2N1_AGRPL</name>
<dbReference type="KEGG" id="apln:108740508"/>
<dbReference type="RefSeq" id="XP_018330339.1">
    <property type="nucleotide sequence ID" value="XM_018474837.2"/>
</dbReference>
<comment type="subcellular location">
    <subcellularLocation>
        <location evidence="1">Membrane</location>
        <topology evidence="1">Multi-pass membrane protein</topology>
    </subcellularLocation>
</comment>
<proteinExistence type="inferred from homology"/>
<feature type="domain" description="Palmitoyltransferase DHHC" evidence="8">
    <location>
        <begin position="138"/>
        <end position="304"/>
    </location>
</feature>
<dbReference type="InterPro" id="IPR039859">
    <property type="entry name" value="PFA4/ZDH16/20/ERF2-like"/>
</dbReference>
<keyword evidence="3 7" id="KW-0812">Transmembrane</keyword>
<evidence type="ECO:0000256" key="6">
    <source>
        <dbReference type="ARBA" id="ARBA00023315"/>
    </source>
</evidence>